<dbReference type="NCBIfam" id="NF009807">
    <property type="entry name" value="PRK13291.1"/>
    <property type="match status" value="1"/>
</dbReference>
<evidence type="ECO:0000313" key="8">
    <source>
        <dbReference type="Proteomes" id="UP001341444"/>
    </source>
</evidence>
<dbReference type="HAMAP" id="MF_01256">
    <property type="entry name" value="YfiT_hydrol"/>
    <property type="match status" value="1"/>
</dbReference>
<organism evidence="7 8">
    <name type="scientific">Heyndrickxia acidicola</name>
    <dbReference type="NCBI Taxonomy" id="209389"/>
    <lineage>
        <taxon>Bacteria</taxon>
        <taxon>Bacillati</taxon>
        <taxon>Bacillota</taxon>
        <taxon>Bacilli</taxon>
        <taxon>Bacillales</taxon>
        <taxon>Bacillaceae</taxon>
        <taxon>Heyndrickxia</taxon>
    </lineage>
</organism>
<evidence type="ECO:0000256" key="2">
    <source>
        <dbReference type="ARBA" id="ARBA00022723"/>
    </source>
</evidence>
<keyword evidence="3 5" id="KW-0378">Hydrolase</keyword>
<keyword evidence="8" id="KW-1185">Reference proteome</keyword>
<name>A0ABU6MH37_9BACI</name>
<proteinExistence type="inferred from homology"/>
<dbReference type="GO" id="GO:0016740">
    <property type="term" value="F:transferase activity"/>
    <property type="evidence" value="ECO:0007669"/>
    <property type="project" value="UniProtKB-KW"/>
</dbReference>
<keyword evidence="7" id="KW-0808">Transferase</keyword>
<evidence type="ECO:0000259" key="6">
    <source>
        <dbReference type="Pfam" id="PF12867"/>
    </source>
</evidence>
<dbReference type="RefSeq" id="WP_066264277.1">
    <property type="nucleotide sequence ID" value="NZ_JARMAB010000019.1"/>
</dbReference>
<comment type="function">
    <text evidence="5">Possible metal-dependent hydrolase.</text>
</comment>
<dbReference type="Gene3D" id="1.20.120.450">
    <property type="entry name" value="dinb family like domain"/>
    <property type="match status" value="1"/>
</dbReference>
<comment type="cofactor">
    <cofactor evidence="5">
        <name>Zn(2+)</name>
        <dbReference type="ChEBI" id="CHEBI:29105"/>
    </cofactor>
    <text evidence="5">Binds 1 zinc ion per subunit.</text>
</comment>
<comment type="similarity">
    <text evidence="5">Belongs to the metal hydrolase YfiT family.</text>
</comment>
<sequence length="174" mass="20195">MNEKYPIGQFQFEGEITPSVREGWIKEIERLPLKLKEAVKDLSDVQLNTPYRNGGWTVWQVVHHVADSHMNAYIRFKLALTEDKPIIKPYEEARWAELADYSLPIDVSLALLDALHERWTALLKDLTLSELKKTFIHPESGEISLEKNIGLYAWHGRHHVAHIESLKTKMGWDN</sequence>
<accession>A0ABU6MH37</accession>
<reference evidence="7 8" key="1">
    <citation type="submission" date="2023-03" db="EMBL/GenBank/DDBJ databases">
        <title>Bacillus Genome Sequencing.</title>
        <authorList>
            <person name="Dunlap C."/>
        </authorList>
    </citation>
    <scope>NUCLEOTIDE SEQUENCE [LARGE SCALE GENOMIC DNA]</scope>
    <source>
        <strain evidence="7 8">B-23453</strain>
    </source>
</reference>
<feature type="binding site" evidence="5">
    <location>
        <position position="159"/>
    </location>
    <ligand>
        <name>Zn(2+)</name>
        <dbReference type="ChEBI" id="CHEBI:29105"/>
    </ligand>
</feature>
<evidence type="ECO:0000256" key="1">
    <source>
        <dbReference type="ARBA" id="ARBA00022490"/>
    </source>
</evidence>
<gene>
    <name evidence="7" type="primary">bstA</name>
    <name evidence="7" type="ORF">P4T90_13055</name>
</gene>
<comment type="subunit">
    <text evidence="5">Homodimer.</text>
</comment>
<keyword evidence="1 5" id="KW-0963">Cytoplasm</keyword>
<dbReference type="SUPFAM" id="SSF109854">
    <property type="entry name" value="DinB/YfiT-like putative metalloenzymes"/>
    <property type="match status" value="1"/>
</dbReference>
<keyword evidence="4 5" id="KW-0862">Zinc</keyword>
<feature type="domain" description="DinB-like" evidence="6">
    <location>
        <begin position="30"/>
        <end position="163"/>
    </location>
</feature>
<dbReference type="InterPro" id="IPR024775">
    <property type="entry name" value="DinB-like"/>
</dbReference>
<keyword evidence="2 5" id="KW-0479">Metal-binding</keyword>
<feature type="binding site" evidence="5">
    <location>
        <position position="155"/>
    </location>
    <ligand>
        <name>Zn(2+)</name>
        <dbReference type="ChEBI" id="CHEBI:29105"/>
    </ligand>
</feature>
<dbReference type="Proteomes" id="UP001341444">
    <property type="component" value="Unassembled WGS sequence"/>
</dbReference>
<dbReference type="InterPro" id="IPR023774">
    <property type="entry name" value="Put_metal_dep_hydrolase_YfiT"/>
</dbReference>
<protein>
    <recommendedName>
        <fullName evidence="5">Putative metal-dependent hydrolase P4T90_13055</fullName>
        <ecNumber evidence="5">3.-.-.-</ecNumber>
    </recommendedName>
</protein>
<feature type="binding site" evidence="5">
    <location>
        <position position="64"/>
    </location>
    <ligand>
        <name>Zn(2+)</name>
        <dbReference type="ChEBI" id="CHEBI:29105"/>
    </ligand>
</feature>
<comment type="caution">
    <text evidence="7">The sequence shown here is derived from an EMBL/GenBank/DDBJ whole genome shotgun (WGS) entry which is preliminary data.</text>
</comment>
<evidence type="ECO:0000256" key="4">
    <source>
        <dbReference type="ARBA" id="ARBA00022833"/>
    </source>
</evidence>
<evidence type="ECO:0000313" key="7">
    <source>
        <dbReference type="EMBL" id="MED1203982.1"/>
    </source>
</evidence>
<evidence type="ECO:0000256" key="3">
    <source>
        <dbReference type="ARBA" id="ARBA00022801"/>
    </source>
</evidence>
<comment type="subcellular location">
    <subcellularLocation>
        <location evidence="5">Cytoplasm</location>
    </subcellularLocation>
</comment>
<dbReference type="Pfam" id="PF12867">
    <property type="entry name" value="DinB_2"/>
    <property type="match status" value="1"/>
</dbReference>
<dbReference type="EMBL" id="JARMAB010000019">
    <property type="protein sequence ID" value="MED1203982.1"/>
    <property type="molecule type" value="Genomic_DNA"/>
</dbReference>
<dbReference type="InterPro" id="IPR034660">
    <property type="entry name" value="DinB/YfiT-like"/>
</dbReference>
<evidence type="ECO:0000256" key="5">
    <source>
        <dbReference type="HAMAP-Rule" id="MF_01256"/>
    </source>
</evidence>
<dbReference type="EC" id="3.-.-.-" evidence="5"/>